<evidence type="ECO:0000256" key="3">
    <source>
        <dbReference type="ARBA" id="ARBA00012601"/>
    </source>
</evidence>
<feature type="chain" id="PRO_5046484117" description="cellulase" evidence="8">
    <location>
        <begin position="23"/>
        <end position="346"/>
    </location>
</feature>
<keyword evidence="8" id="KW-0732">Signal</keyword>
<feature type="signal peptide" evidence="8">
    <location>
        <begin position="1"/>
        <end position="22"/>
    </location>
</feature>
<comment type="catalytic activity">
    <reaction evidence="1">
        <text>Endohydrolysis of (1-&gt;4)-beta-D-glucosidic linkages in cellulose, lichenin and cereal beta-D-glucans.</text>
        <dbReference type="EC" id="3.2.1.4"/>
    </reaction>
</comment>
<dbReference type="RefSeq" id="WP_201631228.1">
    <property type="nucleotide sequence ID" value="NZ_CP068046.1"/>
</dbReference>
<dbReference type="EMBL" id="CP068046">
    <property type="protein sequence ID" value="QQR38628.1"/>
    <property type="molecule type" value="Genomic_DNA"/>
</dbReference>
<dbReference type="InterPro" id="IPR012341">
    <property type="entry name" value="6hp_glycosidase-like_sf"/>
</dbReference>
<evidence type="ECO:0000313" key="9">
    <source>
        <dbReference type="EMBL" id="QQR38628.1"/>
    </source>
</evidence>
<evidence type="ECO:0000256" key="8">
    <source>
        <dbReference type="SAM" id="SignalP"/>
    </source>
</evidence>
<protein>
    <recommendedName>
        <fullName evidence="3">cellulase</fullName>
        <ecNumber evidence="3">3.2.1.4</ecNumber>
    </recommendedName>
</protein>
<keyword evidence="6" id="KW-0326">Glycosidase</keyword>
<dbReference type="Gene3D" id="1.50.10.10">
    <property type="match status" value="1"/>
</dbReference>
<comment type="similarity">
    <text evidence="2">Belongs to the glycosyl hydrolase 8 (cellulase D) family.</text>
</comment>
<sequence length="346" mass="37697">MKALRPLAAILLANLLVMPAHAQSLIQPAEWQAYRDAFVEDSGRVVDTANGGISHSEGQGYGLWLSVLAQDRPSFERILSFTRTELMLRDDGLAAWRWEPDSEPHVPDTNNATDGDMLIAYALYQAGTLWSDEGYAEQATSIVRTIGRTMITMADGLPAISPGALGFDGADLGPVLNLSYWIFEALPVFGEIDPETDWSGIYQTGLEIARRAAVTKAGLPPDWLTLDAGGLVPAPDFPPEFGYNNIRIPLYMMRAEIDPAYLGPYRRNADAAGLYKINVRSGARIEPIGEPGYQLIRAAMECVAAGTAVPEDLRTMSPTSYYAATLQLLLLDHLRRSHAECLEGAG</sequence>
<evidence type="ECO:0000256" key="4">
    <source>
        <dbReference type="ARBA" id="ARBA00022801"/>
    </source>
</evidence>
<keyword evidence="4" id="KW-0378">Hydrolase</keyword>
<evidence type="ECO:0000256" key="7">
    <source>
        <dbReference type="ARBA" id="ARBA00023326"/>
    </source>
</evidence>
<dbReference type="InterPro" id="IPR008928">
    <property type="entry name" value="6-hairpin_glycosidase_sf"/>
</dbReference>
<evidence type="ECO:0000256" key="1">
    <source>
        <dbReference type="ARBA" id="ARBA00000966"/>
    </source>
</evidence>
<evidence type="ECO:0000313" key="10">
    <source>
        <dbReference type="Proteomes" id="UP000595857"/>
    </source>
</evidence>
<evidence type="ECO:0000256" key="6">
    <source>
        <dbReference type="ARBA" id="ARBA00023295"/>
    </source>
</evidence>
<reference evidence="9 10" key="1">
    <citation type="submission" date="2021-01" db="EMBL/GenBank/DDBJ databases">
        <title>Genome seq and assembly of Devosia sp. LEGU1.</title>
        <authorList>
            <person name="Chhetri G."/>
        </authorList>
    </citation>
    <scope>NUCLEOTIDE SEQUENCE [LARGE SCALE GENOMIC DNA]</scope>
    <source>
        <strain evidence="9 10">LEGU1</strain>
    </source>
</reference>
<keyword evidence="5" id="KW-0136">Cellulose degradation</keyword>
<evidence type="ECO:0000256" key="5">
    <source>
        <dbReference type="ARBA" id="ARBA00023001"/>
    </source>
</evidence>
<gene>
    <name evidence="9" type="ORF">JI748_12745</name>
</gene>
<dbReference type="PRINTS" id="PR00735">
    <property type="entry name" value="GLHYDRLASE8"/>
</dbReference>
<organism evidence="9 10">
    <name type="scientific">Devosia rhizoryzae</name>
    <dbReference type="NCBI Taxonomy" id="2774137"/>
    <lineage>
        <taxon>Bacteria</taxon>
        <taxon>Pseudomonadati</taxon>
        <taxon>Pseudomonadota</taxon>
        <taxon>Alphaproteobacteria</taxon>
        <taxon>Hyphomicrobiales</taxon>
        <taxon>Devosiaceae</taxon>
        <taxon>Devosia</taxon>
    </lineage>
</organism>
<dbReference type="EC" id="3.2.1.4" evidence="3"/>
<dbReference type="Proteomes" id="UP000595857">
    <property type="component" value="Chromosome"/>
</dbReference>
<keyword evidence="7" id="KW-0624">Polysaccharide degradation</keyword>
<keyword evidence="10" id="KW-1185">Reference proteome</keyword>
<keyword evidence="7" id="KW-0119">Carbohydrate metabolism</keyword>
<proteinExistence type="inferred from homology"/>
<name>A0ABX7C320_9HYPH</name>
<dbReference type="InterPro" id="IPR002037">
    <property type="entry name" value="Glyco_hydro_8"/>
</dbReference>
<dbReference type="SUPFAM" id="SSF48208">
    <property type="entry name" value="Six-hairpin glycosidases"/>
    <property type="match status" value="1"/>
</dbReference>
<dbReference type="Pfam" id="PF01270">
    <property type="entry name" value="Glyco_hydro_8"/>
    <property type="match status" value="1"/>
</dbReference>
<evidence type="ECO:0000256" key="2">
    <source>
        <dbReference type="ARBA" id="ARBA00009209"/>
    </source>
</evidence>
<accession>A0ABX7C320</accession>